<keyword evidence="1" id="KW-1133">Transmembrane helix</keyword>
<name>A0A2T9X7R1_9CREN</name>
<dbReference type="AlphaFoldDB" id="A0A2T9X7R1"/>
<protein>
    <submittedName>
        <fullName evidence="2">Uncharacterized protein</fullName>
    </submittedName>
</protein>
<feature type="transmembrane region" description="Helical" evidence="1">
    <location>
        <begin position="7"/>
        <end position="24"/>
    </location>
</feature>
<organism evidence="2 3">
    <name type="scientific">Acidianus hospitalis</name>
    <dbReference type="NCBI Taxonomy" id="563177"/>
    <lineage>
        <taxon>Archaea</taxon>
        <taxon>Thermoproteota</taxon>
        <taxon>Thermoprotei</taxon>
        <taxon>Sulfolobales</taxon>
        <taxon>Sulfolobaceae</taxon>
        <taxon>Acidianus</taxon>
    </lineage>
</organism>
<comment type="caution">
    <text evidence="2">The sequence shown here is derived from an EMBL/GenBank/DDBJ whole genome shotgun (WGS) entry which is preliminary data.</text>
</comment>
<evidence type="ECO:0000313" key="2">
    <source>
        <dbReference type="EMBL" id="PVU76126.1"/>
    </source>
</evidence>
<feature type="transmembrane region" description="Helical" evidence="1">
    <location>
        <begin position="89"/>
        <end position="112"/>
    </location>
</feature>
<proteinExistence type="predicted"/>
<gene>
    <name evidence="2" type="ORF">DDW13_03960</name>
</gene>
<dbReference type="EMBL" id="QEFD01000123">
    <property type="protein sequence ID" value="PVU76126.1"/>
    <property type="molecule type" value="Genomic_DNA"/>
</dbReference>
<evidence type="ECO:0000256" key="1">
    <source>
        <dbReference type="SAM" id="Phobius"/>
    </source>
</evidence>
<sequence length="174" mass="20521">MIKYPFTLIYLISSLIIIVLPFYWWTYNFGGLVVIETSPFQMSIYFLGTFLKISYVISAALEAFRIFLIIVISRDIYLFLKGKIIRNRILLMLTISYLVYPIIIYIVITYLMSSHGIYSNYSFLEIGKELVSVKYENANLLLTFTFYPQIIYWIALAISFLFIPSYLETRKLKK</sequence>
<evidence type="ECO:0000313" key="3">
    <source>
        <dbReference type="Proteomes" id="UP000245638"/>
    </source>
</evidence>
<feature type="transmembrane region" description="Helical" evidence="1">
    <location>
        <begin position="150"/>
        <end position="167"/>
    </location>
</feature>
<dbReference type="Proteomes" id="UP000245638">
    <property type="component" value="Unassembled WGS sequence"/>
</dbReference>
<keyword evidence="1" id="KW-0812">Transmembrane</keyword>
<keyword evidence="1" id="KW-0472">Membrane</keyword>
<feature type="transmembrane region" description="Helical" evidence="1">
    <location>
        <begin position="44"/>
        <end position="68"/>
    </location>
</feature>
<accession>A0A2T9X7R1</accession>
<reference evidence="2 3" key="1">
    <citation type="journal article" date="2015" name="Appl. Environ. Microbiol.">
        <title>Nanoarchaeota, Their Sulfolobales Host, and Nanoarchaeota Virus Distribution across Yellowstone National Park Hot Springs.</title>
        <authorList>
            <person name="Munson-McGee J.H."/>
            <person name="Field E.K."/>
            <person name="Bateson M."/>
            <person name="Rooney C."/>
            <person name="Stepanauskas R."/>
            <person name="Young M.J."/>
        </authorList>
    </citation>
    <scope>NUCLEOTIDE SEQUENCE [LARGE SCALE GENOMIC DNA]</scope>
    <source>
        <strain evidence="2">SCGC AC-742_N10</strain>
    </source>
</reference>